<comment type="caution">
    <text evidence="2">The sequence shown here is derived from an EMBL/GenBank/DDBJ whole genome shotgun (WGS) entry which is preliminary data.</text>
</comment>
<feature type="domain" description="Glutamine amidotransferase" evidence="1">
    <location>
        <begin position="83"/>
        <end position="202"/>
    </location>
</feature>
<dbReference type="EMBL" id="BONJ01000004">
    <property type="protein sequence ID" value="GIG13115.1"/>
    <property type="molecule type" value="Genomic_DNA"/>
</dbReference>
<gene>
    <name evidence="2" type="primary">guaA_1</name>
    <name evidence="2" type="ORF">Cme02nite_14470</name>
</gene>
<reference evidence="2" key="1">
    <citation type="submission" date="2021-01" db="EMBL/GenBank/DDBJ databases">
        <title>Whole genome shotgun sequence of Catellatospora methionotrophica NBRC 14553.</title>
        <authorList>
            <person name="Komaki H."/>
            <person name="Tamura T."/>
        </authorList>
    </citation>
    <scope>NUCLEOTIDE SEQUENCE</scope>
    <source>
        <strain evidence="2">NBRC 14553</strain>
    </source>
</reference>
<keyword evidence="3" id="KW-1185">Reference proteome</keyword>
<dbReference type="SUPFAM" id="SSF52317">
    <property type="entry name" value="Class I glutamine amidotransferase-like"/>
    <property type="match status" value="1"/>
</dbReference>
<dbReference type="InterPro" id="IPR029062">
    <property type="entry name" value="Class_I_gatase-like"/>
</dbReference>
<evidence type="ECO:0000259" key="1">
    <source>
        <dbReference type="Pfam" id="PF00117"/>
    </source>
</evidence>
<dbReference type="AlphaFoldDB" id="A0A8J3L687"/>
<dbReference type="PANTHER" id="PTHR42695">
    <property type="entry name" value="GLUTAMINE AMIDOTRANSFERASE YLR126C-RELATED"/>
    <property type="match status" value="1"/>
</dbReference>
<dbReference type="GO" id="GO:0005829">
    <property type="term" value="C:cytosol"/>
    <property type="evidence" value="ECO:0007669"/>
    <property type="project" value="TreeGrafter"/>
</dbReference>
<evidence type="ECO:0000313" key="2">
    <source>
        <dbReference type="EMBL" id="GIG13115.1"/>
    </source>
</evidence>
<dbReference type="CDD" id="cd01741">
    <property type="entry name" value="GATase1_1"/>
    <property type="match status" value="1"/>
</dbReference>
<dbReference type="Pfam" id="PF00117">
    <property type="entry name" value="GATase"/>
    <property type="match status" value="1"/>
</dbReference>
<dbReference type="PROSITE" id="PS51273">
    <property type="entry name" value="GATASE_TYPE_1"/>
    <property type="match status" value="1"/>
</dbReference>
<proteinExistence type="predicted"/>
<keyword evidence="2" id="KW-0315">Glutamine amidotransferase</keyword>
<dbReference type="Proteomes" id="UP000660339">
    <property type="component" value="Unassembled WGS sequence"/>
</dbReference>
<dbReference type="InterPro" id="IPR044992">
    <property type="entry name" value="ChyE-like"/>
</dbReference>
<dbReference type="PANTHER" id="PTHR42695:SF5">
    <property type="entry name" value="GLUTAMINE AMIDOTRANSFERASE YLR126C-RELATED"/>
    <property type="match status" value="1"/>
</dbReference>
<evidence type="ECO:0000313" key="3">
    <source>
        <dbReference type="Proteomes" id="UP000660339"/>
    </source>
</evidence>
<sequence length="270" mass="29601">MSLAAERSRRGRANLVSVATALVIENDPTDDLRRLGDWLTEAGLELSVLRPHAGDALPDDLEGYAAFVVMGGEQDAFGRDGVPGAPWFPKLESLLRKAVKNRVPTLAICLGGQLLAQAHGGTVERSTSGPEIGARLVARRDVAESDPLWWAVPFAPDVIQYHFDEITELPLGATLLAASPRYPHQAFRVGDRAWGTQFHIECDVDMFANWVENNRDWMTEQGWQPDGLIAGVEATQDDVTEVWQPFARRFAELALGTLPGAGRRELPLLS</sequence>
<protein>
    <submittedName>
        <fullName evidence="2">Glutamine amidotransferase</fullName>
    </submittedName>
</protein>
<accession>A0A8J3L687</accession>
<dbReference type="InterPro" id="IPR017926">
    <property type="entry name" value="GATASE"/>
</dbReference>
<organism evidence="2 3">
    <name type="scientific">Catellatospora methionotrophica</name>
    <dbReference type="NCBI Taxonomy" id="121620"/>
    <lineage>
        <taxon>Bacteria</taxon>
        <taxon>Bacillati</taxon>
        <taxon>Actinomycetota</taxon>
        <taxon>Actinomycetes</taxon>
        <taxon>Micromonosporales</taxon>
        <taxon>Micromonosporaceae</taxon>
        <taxon>Catellatospora</taxon>
    </lineage>
</organism>
<dbReference type="Gene3D" id="3.40.50.880">
    <property type="match status" value="1"/>
</dbReference>
<name>A0A8J3L687_9ACTN</name>